<feature type="domain" description="UBP-type" evidence="3">
    <location>
        <begin position="62"/>
        <end position="207"/>
    </location>
</feature>
<reference evidence="4" key="1">
    <citation type="submission" date="2023-08" db="EMBL/GenBank/DDBJ databases">
        <authorList>
            <person name="Audoor S."/>
            <person name="Bilcke G."/>
        </authorList>
    </citation>
    <scope>NUCLEOTIDE SEQUENCE</scope>
</reference>
<organism evidence="4 5">
    <name type="scientific">Cylindrotheca closterium</name>
    <dbReference type="NCBI Taxonomy" id="2856"/>
    <lineage>
        <taxon>Eukaryota</taxon>
        <taxon>Sar</taxon>
        <taxon>Stramenopiles</taxon>
        <taxon>Ochrophyta</taxon>
        <taxon>Bacillariophyta</taxon>
        <taxon>Bacillariophyceae</taxon>
        <taxon>Bacillariophycidae</taxon>
        <taxon>Bacillariales</taxon>
        <taxon>Bacillariaceae</taxon>
        <taxon>Cylindrotheca</taxon>
    </lineage>
</organism>
<dbReference type="InterPro" id="IPR013083">
    <property type="entry name" value="Znf_RING/FYVE/PHD"/>
</dbReference>
<proteinExistence type="predicted"/>
<keyword evidence="1" id="KW-0479">Metal-binding</keyword>
<keyword evidence="1" id="KW-0863">Zinc-finger</keyword>
<dbReference type="SUPFAM" id="SSF57850">
    <property type="entry name" value="RING/U-box"/>
    <property type="match status" value="1"/>
</dbReference>
<name>A0AAD2JJ32_9STRA</name>
<evidence type="ECO:0000256" key="1">
    <source>
        <dbReference type="PROSITE-ProRule" id="PRU00502"/>
    </source>
</evidence>
<evidence type="ECO:0000313" key="4">
    <source>
        <dbReference type="EMBL" id="CAJ1954915.1"/>
    </source>
</evidence>
<dbReference type="PROSITE" id="PS50271">
    <property type="entry name" value="ZF_UBP"/>
    <property type="match status" value="1"/>
</dbReference>
<dbReference type="EMBL" id="CAKOGP040001870">
    <property type="protein sequence ID" value="CAJ1954915.1"/>
    <property type="molecule type" value="Genomic_DNA"/>
</dbReference>
<dbReference type="PANTHER" id="PTHR47665:SF1">
    <property type="entry name" value="HISTONE DEACETYLASE-LIKE PROTEIN"/>
    <property type="match status" value="1"/>
</dbReference>
<dbReference type="InterPro" id="IPR001607">
    <property type="entry name" value="Znf_UBP"/>
</dbReference>
<gene>
    <name evidence="4" type="ORF">CYCCA115_LOCUS15499</name>
</gene>
<dbReference type="AlphaFoldDB" id="A0AAD2JJ32"/>
<protein>
    <recommendedName>
        <fullName evidence="3">UBP-type domain-containing protein</fullName>
    </recommendedName>
</protein>
<keyword evidence="5" id="KW-1185">Reference proteome</keyword>
<accession>A0AAD2JJ32</accession>
<evidence type="ECO:0000256" key="2">
    <source>
        <dbReference type="SAM" id="MobiDB-lite"/>
    </source>
</evidence>
<feature type="region of interest" description="Disordered" evidence="2">
    <location>
        <begin position="1"/>
        <end position="28"/>
    </location>
</feature>
<evidence type="ECO:0000259" key="3">
    <source>
        <dbReference type="PROSITE" id="PS50271"/>
    </source>
</evidence>
<dbReference type="SMART" id="SM00290">
    <property type="entry name" value="ZnF_UBP"/>
    <property type="match status" value="1"/>
</dbReference>
<sequence>MESSSNSDDPPANSTASTSAAASSSTDDATIAQLGPDVTACYNFILDQQLAKDGGGTIAPIDSCPHIAEHVKVTAKDVSDYFANSNLAMLEIPCCMPPNQKKPTGGLKSEVVVATEEEGSNDVKEEHCPLGENWFCLATQKILCSRYVNGHALQHWKDTANCIAVSLADLSVWCHVCEAYIKDKSGPEKALVLKPILQALEDIKFGGGGGKEAGANTTGAKT</sequence>
<dbReference type="Proteomes" id="UP001295423">
    <property type="component" value="Unassembled WGS sequence"/>
</dbReference>
<evidence type="ECO:0000313" key="5">
    <source>
        <dbReference type="Proteomes" id="UP001295423"/>
    </source>
</evidence>
<keyword evidence="1" id="KW-0862">Zinc</keyword>
<dbReference type="GO" id="GO:0008270">
    <property type="term" value="F:zinc ion binding"/>
    <property type="evidence" value="ECO:0007669"/>
    <property type="project" value="UniProtKB-KW"/>
</dbReference>
<dbReference type="PANTHER" id="PTHR47665">
    <property type="entry name" value="HISTONE DEACETYLASE-LIKE PROTEIN"/>
    <property type="match status" value="1"/>
</dbReference>
<dbReference type="Pfam" id="PF02148">
    <property type="entry name" value="zf-UBP"/>
    <property type="match status" value="1"/>
</dbReference>
<dbReference type="Gene3D" id="3.30.40.10">
    <property type="entry name" value="Zinc/RING finger domain, C3HC4 (zinc finger)"/>
    <property type="match status" value="1"/>
</dbReference>
<comment type="caution">
    <text evidence="4">The sequence shown here is derived from an EMBL/GenBank/DDBJ whole genome shotgun (WGS) entry which is preliminary data.</text>
</comment>